<evidence type="ECO:0000313" key="1">
    <source>
        <dbReference type="EMBL" id="AFM40704.1"/>
    </source>
</evidence>
<keyword evidence="2" id="KW-1185">Reference proteome</keyword>
<reference evidence="1 2" key="1">
    <citation type="journal article" date="2012" name="J. Bacteriol.">
        <title>Complete genome sequences of Desulfosporosinus orientis DSM765T, Desulfosporosinus youngiae DSM17734T, Desulfosporosinus meridiei DSM13257T, and Desulfosporosinus acidiphilus DSM22704T.</title>
        <authorList>
            <person name="Pester M."/>
            <person name="Brambilla E."/>
            <person name="Alazard D."/>
            <person name="Rattei T."/>
            <person name="Weinmaier T."/>
            <person name="Han J."/>
            <person name="Lucas S."/>
            <person name="Lapidus A."/>
            <person name="Cheng J.F."/>
            <person name="Goodwin L."/>
            <person name="Pitluck S."/>
            <person name="Peters L."/>
            <person name="Ovchinnikova G."/>
            <person name="Teshima H."/>
            <person name="Detter J.C."/>
            <person name="Han C.S."/>
            <person name="Tapia R."/>
            <person name="Land M.L."/>
            <person name="Hauser L."/>
            <person name="Kyrpides N.C."/>
            <person name="Ivanova N.N."/>
            <person name="Pagani I."/>
            <person name="Huntmann M."/>
            <person name="Wei C.L."/>
            <person name="Davenport K.W."/>
            <person name="Daligault H."/>
            <person name="Chain P.S."/>
            <person name="Chen A."/>
            <person name="Mavromatis K."/>
            <person name="Markowitz V."/>
            <person name="Szeto E."/>
            <person name="Mikhailova N."/>
            <person name="Pati A."/>
            <person name="Wagner M."/>
            <person name="Woyke T."/>
            <person name="Ollivier B."/>
            <person name="Klenk H.P."/>
            <person name="Spring S."/>
            <person name="Loy A."/>
        </authorList>
    </citation>
    <scope>NUCLEOTIDE SEQUENCE [LARGE SCALE GENOMIC DNA]</scope>
    <source>
        <strain evidence="2">DSM 22704 / JCM 16185 / SJ4</strain>
    </source>
</reference>
<dbReference type="Proteomes" id="UP000002892">
    <property type="component" value="Chromosome"/>
</dbReference>
<sequence length="101" mass="11679">MYKLNSIQREEIVDSFCKVVDTGNSELISEDLYNHLNLNCNFPSHFSLAGFRDSYSGEHFQEFVDSFNHHSPQSQWLDAPEISCEFRDLNQTLADYASSHI</sequence>
<organism evidence="1 2">
    <name type="scientific">Desulfosporosinus acidiphilus (strain DSM 22704 / JCM 16185 / SJ4)</name>
    <dbReference type="NCBI Taxonomy" id="646529"/>
    <lineage>
        <taxon>Bacteria</taxon>
        <taxon>Bacillati</taxon>
        <taxon>Bacillota</taxon>
        <taxon>Clostridia</taxon>
        <taxon>Eubacteriales</taxon>
        <taxon>Desulfitobacteriaceae</taxon>
        <taxon>Desulfosporosinus</taxon>
    </lineage>
</organism>
<dbReference type="eggNOG" id="ENOG5033E77">
    <property type="taxonomic scope" value="Bacteria"/>
</dbReference>
<dbReference type="HOGENOM" id="CLU_2286926_0_0_9"/>
<protein>
    <submittedName>
        <fullName evidence="1">Uncharacterized protein</fullName>
    </submittedName>
</protein>
<evidence type="ECO:0000313" key="2">
    <source>
        <dbReference type="Proteomes" id="UP000002892"/>
    </source>
</evidence>
<proteinExistence type="predicted"/>
<dbReference type="OrthoDB" id="1798973at2"/>
<accession>I4D4I0</accession>
<dbReference type="RefSeq" id="WP_014826710.1">
    <property type="nucleotide sequence ID" value="NC_018068.1"/>
</dbReference>
<dbReference type="EMBL" id="CP003639">
    <property type="protein sequence ID" value="AFM40704.1"/>
    <property type="molecule type" value="Genomic_DNA"/>
</dbReference>
<dbReference type="KEGG" id="dai:Desaci_1715"/>
<name>I4D4I0_DESAJ</name>
<dbReference type="AlphaFoldDB" id="I4D4I0"/>
<gene>
    <name evidence="1" type="ordered locus">Desaci_1715</name>
</gene>